<keyword evidence="3" id="KW-1185">Reference proteome</keyword>
<feature type="non-terminal residue" evidence="2">
    <location>
        <position position="254"/>
    </location>
</feature>
<accession>A0A2T2ZTE7</accession>
<gene>
    <name evidence="2" type="ORF">BD289DRAFT_418589</name>
</gene>
<dbReference type="Gene3D" id="3.30.9.10">
    <property type="entry name" value="D-Amino Acid Oxidase, subunit A, domain 2"/>
    <property type="match status" value="1"/>
</dbReference>
<dbReference type="InParanoid" id="A0A2T2ZTE7"/>
<dbReference type="GO" id="GO:0005737">
    <property type="term" value="C:cytoplasm"/>
    <property type="evidence" value="ECO:0007669"/>
    <property type="project" value="TreeGrafter"/>
</dbReference>
<protein>
    <recommendedName>
        <fullName evidence="1">FAD dependent oxidoreductase domain-containing protein</fullName>
    </recommendedName>
</protein>
<evidence type="ECO:0000259" key="1">
    <source>
        <dbReference type="Pfam" id="PF01266"/>
    </source>
</evidence>
<dbReference type="SUPFAM" id="SSF51905">
    <property type="entry name" value="FAD/NAD(P)-binding domain"/>
    <property type="match status" value="1"/>
</dbReference>
<dbReference type="Proteomes" id="UP000241462">
    <property type="component" value="Unassembled WGS sequence"/>
</dbReference>
<name>A0A2T2ZTE7_9PEZI</name>
<dbReference type="STRING" id="2025994.A0A2T2ZTE7"/>
<dbReference type="PANTHER" id="PTHR13847">
    <property type="entry name" value="SARCOSINE DEHYDROGENASE-RELATED"/>
    <property type="match status" value="1"/>
</dbReference>
<sequence>MFARARAAPGLPVPNPTAAYWQDAPPFPELCDVRSAAGPPQTADIVIVGSGITAAAIARTVLAEWERKGEVSHTRILILEARQLCSGATGRNGGHIKASPHELFHRLTHHHQHHNAAYTPQRAAALCAVQTAHLAAIGDVVRAEGLEALSEYRTVQTVDFAVDAATDRRQKAQMDAFLPFAPEGYAMKAYSADEAQRAFGVDAQRVVGAVAYPAGALWPYRFVTALWDGMLRRFGGNEGGVLGIETGTAVESVQ</sequence>
<dbReference type="InterPro" id="IPR036188">
    <property type="entry name" value="FAD/NAD-bd_sf"/>
</dbReference>
<dbReference type="PANTHER" id="PTHR13847:SF213">
    <property type="entry name" value="DEPENDENT OXIDOREDUCTASE, PUTATIVE-RELATED"/>
    <property type="match status" value="1"/>
</dbReference>
<evidence type="ECO:0000313" key="3">
    <source>
        <dbReference type="Proteomes" id="UP000241462"/>
    </source>
</evidence>
<dbReference type="InterPro" id="IPR006076">
    <property type="entry name" value="FAD-dep_OxRdtase"/>
</dbReference>
<organism evidence="2 3">
    <name type="scientific">Coniella lustricola</name>
    <dbReference type="NCBI Taxonomy" id="2025994"/>
    <lineage>
        <taxon>Eukaryota</taxon>
        <taxon>Fungi</taxon>
        <taxon>Dikarya</taxon>
        <taxon>Ascomycota</taxon>
        <taxon>Pezizomycotina</taxon>
        <taxon>Sordariomycetes</taxon>
        <taxon>Sordariomycetidae</taxon>
        <taxon>Diaporthales</taxon>
        <taxon>Schizoparmaceae</taxon>
        <taxon>Coniella</taxon>
    </lineage>
</organism>
<dbReference type="Gene3D" id="3.50.50.60">
    <property type="entry name" value="FAD/NAD(P)-binding domain"/>
    <property type="match status" value="1"/>
</dbReference>
<dbReference type="EMBL" id="KZ678731">
    <property type="protein sequence ID" value="PSR76028.1"/>
    <property type="molecule type" value="Genomic_DNA"/>
</dbReference>
<dbReference type="OrthoDB" id="5242631at2759"/>
<evidence type="ECO:0000313" key="2">
    <source>
        <dbReference type="EMBL" id="PSR76028.1"/>
    </source>
</evidence>
<proteinExistence type="predicted"/>
<feature type="domain" description="FAD dependent oxidoreductase" evidence="1">
    <location>
        <begin position="44"/>
        <end position="233"/>
    </location>
</feature>
<dbReference type="AlphaFoldDB" id="A0A2T2ZTE7"/>
<reference evidence="2 3" key="1">
    <citation type="journal article" date="2018" name="Mycol. Prog.">
        <title>Coniella lustricola, a new species from submerged detritus.</title>
        <authorList>
            <person name="Raudabaugh D.B."/>
            <person name="Iturriaga T."/>
            <person name="Carver A."/>
            <person name="Mondo S."/>
            <person name="Pangilinan J."/>
            <person name="Lipzen A."/>
            <person name="He G."/>
            <person name="Amirebrahimi M."/>
            <person name="Grigoriev I.V."/>
            <person name="Miller A.N."/>
        </authorList>
    </citation>
    <scope>NUCLEOTIDE SEQUENCE [LARGE SCALE GENOMIC DNA]</scope>
    <source>
        <strain evidence="2 3">B22-T-1</strain>
    </source>
</reference>
<dbReference type="Pfam" id="PF01266">
    <property type="entry name" value="DAO"/>
    <property type="match status" value="1"/>
</dbReference>